<sequence>MSENVQLLRKNSRIRSIEGLDGVRGLAVTAVLIYHFFGDWLPGGFLGVDVFFVLSGFLITSLLLREFVFTGGIDLVGFWRRRVRRILPLAVLVLVATTVAVGLIGGDVAVQLRSQFFSTLFFVNNWVQIAQGQSYFSDSAVQVTAHYWSLAIEEQYYVFWPLIVAGLLWPLRNRVRQRTLLLTVSLVLLVASVALMALLYTPGEDASRVYYGTDTHMFGLLFGSVLAMLLTSDNPGSANYSFPSGRALFRRQWAADWIPGLALLGLLILLVTVDATTPWPYYGGIALSTLLTTIVIAGVVQGGNVVDEWFSVSTLRWIGKRSFSIYLWHWPVVTILRAVLPPDNAWLPGVLAVLITLVLSELSYRFVENPFRRRGWRATMRSLFGRPFWRALVAGLVSLALLAGVVYALITAPSKTQLELDLEEMQQRAAPQGAPPVQQAPPKPDREVPEGTQITAIGDSVMLASQAALQEEFPGIWVDGAVSRHYTEGLAILQQMDAAGTLGQVVIMGFGTNGPSFGAGNEEMLDEIRETVGPDRLLIYMLPYGDRWYMADAESELLEEAAEQDNVYIADWCHAARDNTTLLRDDLIHPTAEGAYAYSGAIAEAIDQWVNDEKVDPGYCGV</sequence>
<dbReference type="Gene3D" id="3.40.50.1110">
    <property type="entry name" value="SGNH hydrolase"/>
    <property type="match status" value="1"/>
</dbReference>
<feature type="transmembrane region" description="Helical" evidence="9">
    <location>
        <begin position="346"/>
        <end position="367"/>
    </location>
</feature>
<accession>A0A097IG49</accession>
<protein>
    <recommendedName>
        <fullName evidence="10">Acyltransferase 3 domain-containing protein</fullName>
    </recommendedName>
</protein>
<organism evidence="11 12">
    <name type="scientific">Corynebacterium doosanense CAU 212 = DSM 45436</name>
    <dbReference type="NCBI Taxonomy" id="558173"/>
    <lineage>
        <taxon>Bacteria</taxon>
        <taxon>Bacillati</taxon>
        <taxon>Actinomycetota</taxon>
        <taxon>Actinomycetes</taxon>
        <taxon>Mycobacteriales</taxon>
        <taxon>Corynebacteriaceae</taxon>
        <taxon>Corynebacterium</taxon>
    </lineage>
</organism>
<dbReference type="Proteomes" id="UP000029914">
    <property type="component" value="Chromosome"/>
</dbReference>
<keyword evidence="7" id="KW-0012">Acyltransferase</keyword>
<reference evidence="11 12" key="1">
    <citation type="submission" date="2013-09" db="EMBL/GenBank/DDBJ databases">
        <title>Complete genome sequence of Corynebacterium doosanense CAU 212(T) (=DSM 45436(T)), isolated from activated sludge.</title>
        <authorList>
            <person name="Schaffert L."/>
            <person name="Albersmeier A."/>
            <person name="Kalinowski J."/>
            <person name="Ruckert C."/>
        </authorList>
    </citation>
    <scope>NUCLEOTIDE SEQUENCE [LARGE SCALE GENOMIC DNA]</scope>
    <source>
        <strain evidence="11 12">CAU 212</strain>
    </source>
</reference>
<feature type="domain" description="Acyltransferase 3" evidence="10">
    <location>
        <begin position="18"/>
        <end position="360"/>
    </location>
</feature>
<evidence type="ECO:0000256" key="3">
    <source>
        <dbReference type="ARBA" id="ARBA00022679"/>
    </source>
</evidence>
<feature type="transmembrane region" description="Helical" evidence="9">
    <location>
        <begin position="253"/>
        <end position="273"/>
    </location>
</feature>
<feature type="transmembrane region" description="Helical" evidence="9">
    <location>
        <begin position="21"/>
        <end position="37"/>
    </location>
</feature>
<feature type="transmembrane region" description="Helical" evidence="9">
    <location>
        <begin position="156"/>
        <end position="172"/>
    </location>
</feature>
<dbReference type="SUPFAM" id="SSF52266">
    <property type="entry name" value="SGNH hydrolase"/>
    <property type="match status" value="1"/>
</dbReference>
<feature type="transmembrane region" description="Helical" evidence="9">
    <location>
        <begin position="323"/>
        <end position="340"/>
    </location>
</feature>
<evidence type="ECO:0000256" key="9">
    <source>
        <dbReference type="SAM" id="Phobius"/>
    </source>
</evidence>
<name>A0A097IG49_9CORY</name>
<dbReference type="GO" id="GO:0016747">
    <property type="term" value="F:acyltransferase activity, transferring groups other than amino-acyl groups"/>
    <property type="evidence" value="ECO:0007669"/>
    <property type="project" value="InterPro"/>
</dbReference>
<evidence type="ECO:0000259" key="10">
    <source>
        <dbReference type="Pfam" id="PF01757"/>
    </source>
</evidence>
<dbReference type="STRING" id="558173.CDOO_07510"/>
<keyword evidence="12" id="KW-1185">Reference proteome</keyword>
<feature type="transmembrane region" description="Helical" evidence="9">
    <location>
        <begin position="388"/>
        <end position="410"/>
    </location>
</feature>
<keyword evidence="4 9" id="KW-0812">Transmembrane</keyword>
<dbReference type="EMBL" id="CP006764">
    <property type="protein sequence ID" value="AIT61118.1"/>
    <property type="molecule type" value="Genomic_DNA"/>
</dbReference>
<evidence type="ECO:0000313" key="12">
    <source>
        <dbReference type="Proteomes" id="UP000029914"/>
    </source>
</evidence>
<dbReference type="eggNOG" id="COG1835">
    <property type="taxonomic scope" value="Bacteria"/>
</dbReference>
<feature type="region of interest" description="Disordered" evidence="8">
    <location>
        <begin position="424"/>
        <end position="450"/>
    </location>
</feature>
<dbReference type="GO" id="GO:0009103">
    <property type="term" value="P:lipopolysaccharide biosynthetic process"/>
    <property type="evidence" value="ECO:0007669"/>
    <property type="project" value="TreeGrafter"/>
</dbReference>
<evidence type="ECO:0000256" key="1">
    <source>
        <dbReference type="ARBA" id="ARBA00004651"/>
    </source>
</evidence>
<evidence type="ECO:0000256" key="4">
    <source>
        <dbReference type="ARBA" id="ARBA00022692"/>
    </source>
</evidence>
<evidence type="ECO:0000313" key="11">
    <source>
        <dbReference type="EMBL" id="AIT61118.1"/>
    </source>
</evidence>
<comment type="subcellular location">
    <subcellularLocation>
        <location evidence="1">Cell membrane</location>
        <topology evidence="1">Multi-pass membrane protein</topology>
    </subcellularLocation>
</comment>
<dbReference type="PANTHER" id="PTHR23028">
    <property type="entry name" value="ACETYLTRANSFERASE"/>
    <property type="match status" value="1"/>
</dbReference>
<feature type="transmembrane region" description="Helical" evidence="9">
    <location>
        <begin position="179"/>
        <end position="200"/>
    </location>
</feature>
<dbReference type="Pfam" id="PF01757">
    <property type="entry name" value="Acyl_transf_3"/>
    <property type="match status" value="1"/>
</dbReference>
<dbReference type="AlphaFoldDB" id="A0A097IG49"/>
<keyword evidence="2" id="KW-1003">Cell membrane</keyword>
<feature type="transmembrane region" description="Helical" evidence="9">
    <location>
        <begin position="215"/>
        <end position="232"/>
    </location>
</feature>
<dbReference type="HOGENOM" id="CLU_005679_11_2_11"/>
<keyword evidence="5 9" id="KW-1133">Transmembrane helix</keyword>
<feature type="transmembrane region" description="Helical" evidence="9">
    <location>
        <begin position="86"/>
        <end position="106"/>
    </location>
</feature>
<feature type="transmembrane region" description="Helical" evidence="9">
    <location>
        <begin position="279"/>
        <end position="302"/>
    </location>
</feature>
<dbReference type="InterPro" id="IPR002656">
    <property type="entry name" value="Acyl_transf_3_dom"/>
</dbReference>
<dbReference type="InterPro" id="IPR036514">
    <property type="entry name" value="SGNH_hydro_sf"/>
</dbReference>
<feature type="transmembrane region" description="Helical" evidence="9">
    <location>
        <begin position="43"/>
        <end position="65"/>
    </location>
</feature>
<gene>
    <name evidence="11" type="ORF">CDOO_07510</name>
</gene>
<evidence type="ECO:0000256" key="6">
    <source>
        <dbReference type="ARBA" id="ARBA00023136"/>
    </source>
</evidence>
<keyword evidence="6 9" id="KW-0472">Membrane</keyword>
<dbReference type="OrthoDB" id="3404679at2"/>
<evidence type="ECO:0000256" key="8">
    <source>
        <dbReference type="SAM" id="MobiDB-lite"/>
    </source>
</evidence>
<evidence type="ECO:0000256" key="2">
    <source>
        <dbReference type="ARBA" id="ARBA00022475"/>
    </source>
</evidence>
<evidence type="ECO:0000256" key="5">
    <source>
        <dbReference type="ARBA" id="ARBA00022989"/>
    </source>
</evidence>
<feature type="compositionally biased region" description="Low complexity" evidence="8">
    <location>
        <begin position="427"/>
        <end position="437"/>
    </location>
</feature>
<dbReference type="RefSeq" id="WP_020384589.1">
    <property type="nucleotide sequence ID" value="NZ_AQUX01000003.1"/>
</dbReference>
<dbReference type="KEGG" id="cdo:CDOO_07510"/>
<dbReference type="GO" id="GO:0005886">
    <property type="term" value="C:plasma membrane"/>
    <property type="evidence" value="ECO:0007669"/>
    <property type="project" value="UniProtKB-SubCell"/>
</dbReference>
<keyword evidence="3" id="KW-0808">Transferase</keyword>
<proteinExistence type="predicted"/>
<evidence type="ECO:0000256" key="7">
    <source>
        <dbReference type="ARBA" id="ARBA00023315"/>
    </source>
</evidence>
<dbReference type="PANTHER" id="PTHR23028:SF53">
    <property type="entry name" value="ACYL_TRANSF_3 DOMAIN-CONTAINING PROTEIN"/>
    <property type="match status" value="1"/>
</dbReference>
<dbReference type="InterPro" id="IPR050879">
    <property type="entry name" value="Acyltransferase_3"/>
</dbReference>